<feature type="region of interest" description="Disordered" evidence="1">
    <location>
        <begin position="1"/>
        <end position="269"/>
    </location>
</feature>
<dbReference type="GO" id="GO:0016020">
    <property type="term" value="C:membrane"/>
    <property type="evidence" value="ECO:0007669"/>
    <property type="project" value="TreeGrafter"/>
</dbReference>
<dbReference type="SUPFAM" id="SSF143865">
    <property type="entry name" value="CorA soluble domain-like"/>
    <property type="match status" value="1"/>
</dbReference>
<dbReference type="InterPro" id="IPR044089">
    <property type="entry name" value="Alr1-like"/>
</dbReference>
<proteinExistence type="predicted"/>
<keyword evidence="2" id="KW-0812">Transmembrane</keyword>
<organism evidence="3 4">
    <name type="scientific">Malassezia japonica</name>
    <dbReference type="NCBI Taxonomy" id="223818"/>
    <lineage>
        <taxon>Eukaryota</taxon>
        <taxon>Fungi</taxon>
        <taxon>Dikarya</taxon>
        <taxon>Basidiomycota</taxon>
        <taxon>Ustilaginomycotina</taxon>
        <taxon>Malasseziomycetes</taxon>
        <taxon>Malasseziales</taxon>
        <taxon>Malasseziaceae</taxon>
        <taxon>Malassezia</taxon>
    </lineage>
</organism>
<evidence type="ECO:0000313" key="4">
    <source>
        <dbReference type="Proteomes" id="UP001217754"/>
    </source>
</evidence>
<feature type="compositionally biased region" description="Basic residues" evidence="1">
    <location>
        <begin position="105"/>
        <end position="114"/>
    </location>
</feature>
<keyword evidence="2" id="KW-0472">Membrane</keyword>
<evidence type="ECO:0000313" key="3">
    <source>
        <dbReference type="EMBL" id="WFD39710.1"/>
    </source>
</evidence>
<dbReference type="GeneID" id="85226341"/>
<feature type="compositionally biased region" description="Basic and acidic residues" evidence="1">
    <location>
        <begin position="127"/>
        <end position="138"/>
    </location>
</feature>
<name>A0AAF0F2Q9_9BASI</name>
<evidence type="ECO:0000256" key="2">
    <source>
        <dbReference type="SAM" id="Phobius"/>
    </source>
</evidence>
<dbReference type="PANTHER" id="PTHR21535:SF90">
    <property type="entry name" value="CORA METAL ION TRANSPORTER"/>
    <property type="match status" value="1"/>
</dbReference>
<dbReference type="Gene3D" id="3.30.460.20">
    <property type="entry name" value="CorA soluble domain-like"/>
    <property type="match status" value="1"/>
</dbReference>
<accession>A0AAF0F2Q9</accession>
<feature type="compositionally biased region" description="Basic residues" evidence="1">
    <location>
        <begin position="239"/>
        <end position="251"/>
    </location>
</feature>
<feature type="region of interest" description="Disordered" evidence="1">
    <location>
        <begin position="323"/>
        <end position="364"/>
    </location>
</feature>
<sequence length="924" mass="103622">MTERGSAPAPLAAEGTGAPAAESPRAGQKSRWPPLFRRRGTAQSTPPAETVEMQPVAAQRDARKPARQLQFANTAVSVRPEDLPEGYEPGDEYRGLDAYLAARSTQRRQKRRQERRAALAQSQFARRRTEESDSDSDHSSSGSSSSSQTAQGGMARLRALFGDSDSSSSSSSSDSSDTESDGATSIASGTTRSAVDHDTDRMSLMSRRSRHTRFEGSTTDSPALPSALSAWTPRLGGRPGRRRRRRRKRRANREAVHMQKASRKARRNARRLREIAGGVTEYALYAPTAPGEDPLLRAQSWRAVQDRLHYYFMYYAQRDGHAGDLGAPSASDTHAPQTSTPRQDDELDMGLPPPALDMPSEDTSFQELDDDQEWYERERSTGRHMSDVPLTPLFRTRPSTEWVSPIPFARTPGPGRAARTPRSNVPTIAEEGTLDDLDAPLLGEPMLALPRAAKQSPRAPPIADVLPPPNPPAELRANPWWLDIHCPTYKDMQQLSLLFPLHPLTVEDILKQEPREKVESFDRLGYYFVVVRALDESYFRFTRGGKDPGMISPRLVEEQMDKARLAHEYDAMDEKMPGQSLVSLEICTDERSKEGLEGLNAGSVSMYLVVFAHGVLSFHFEDVRKHTDRVRSRLESHVFPTDFSSEWIVHGLYDSIVDAFTPYVTFLRTQVGEIEALSNDLGISPFKEPEPKEKRPMRKPFRSWRRKAKPAQLDTHLDTPLGAMEGTSNAKHDKKSSSFSTVDAVRQSRFIWHLSHTREIVTGLSRLLIPKTDVLRGFRKRLSDAEAEMDESMIILYMDDIFDHVALMLVQLHDRENALSHTHNSFLARSQIANKRFQIGKIKYLLLAASVASGTLMCQLATSTFSMNVMVPLENQMDGRPHTSFYGFGAIIAFVGCVPFIIYAYYRLVKRLVMLQANTTTVHW</sequence>
<dbReference type="EMBL" id="CP119961">
    <property type="protein sequence ID" value="WFD39710.1"/>
    <property type="molecule type" value="Genomic_DNA"/>
</dbReference>
<dbReference type="InterPro" id="IPR045861">
    <property type="entry name" value="CorA_cytoplasmic_dom"/>
</dbReference>
<feature type="transmembrane region" description="Helical" evidence="2">
    <location>
        <begin position="885"/>
        <end position="906"/>
    </location>
</feature>
<protein>
    <submittedName>
        <fullName evidence="3">Uncharacterized protein</fullName>
    </submittedName>
</protein>
<dbReference type="AlphaFoldDB" id="A0AAF0F2Q9"/>
<feature type="compositionally biased region" description="Low complexity" evidence="1">
    <location>
        <begin position="163"/>
        <end position="175"/>
    </location>
</feature>
<feature type="compositionally biased region" description="Basic residues" evidence="1">
    <location>
        <begin position="695"/>
        <end position="709"/>
    </location>
</feature>
<dbReference type="Proteomes" id="UP001217754">
    <property type="component" value="Chromosome 4"/>
</dbReference>
<keyword evidence="2" id="KW-1133">Transmembrane helix</keyword>
<feature type="compositionally biased region" description="Polar residues" evidence="1">
    <location>
        <begin position="330"/>
        <end position="341"/>
    </location>
</feature>
<feature type="compositionally biased region" description="Basic residues" evidence="1">
    <location>
        <begin position="260"/>
        <end position="269"/>
    </location>
</feature>
<dbReference type="CDD" id="cd12829">
    <property type="entry name" value="Alr1p-like"/>
    <property type="match status" value="1"/>
</dbReference>
<keyword evidence="4" id="KW-1185">Reference proteome</keyword>
<evidence type="ECO:0000256" key="1">
    <source>
        <dbReference type="SAM" id="MobiDB-lite"/>
    </source>
</evidence>
<dbReference type="RefSeq" id="XP_060122607.1">
    <property type="nucleotide sequence ID" value="XM_060266624.1"/>
</dbReference>
<gene>
    <name evidence="3" type="ORF">MJAP1_002690</name>
</gene>
<feature type="region of interest" description="Disordered" evidence="1">
    <location>
        <begin position="685"/>
        <end position="736"/>
    </location>
</feature>
<feature type="transmembrane region" description="Helical" evidence="2">
    <location>
        <begin position="844"/>
        <end position="865"/>
    </location>
</feature>
<dbReference type="GO" id="GO:0015095">
    <property type="term" value="F:magnesium ion transmembrane transporter activity"/>
    <property type="evidence" value="ECO:0007669"/>
    <property type="project" value="InterPro"/>
</dbReference>
<feature type="transmembrane region" description="Helical" evidence="2">
    <location>
        <begin position="601"/>
        <end position="620"/>
    </location>
</feature>
<dbReference type="GO" id="GO:0010961">
    <property type="term" value="P:intracellular magnesium ion homeostasis"/>
    <property type="evidence" value="ECO:0007669"/>
    <property type="project" value="TreeGrafter"/>
</dbReference>
<feature type="compositionally biased region" description="Polar residues" evidence="1">
    <location>
        <begin position="181"/>
        <end position="193"/>
    </location>
</feature>
<dbReference type="PANTHER" id="PTHR21535">
    <property type="entry name" value="MAGNESIUM AND COBALT TRANSPORT PROTEIN/MITOCHONDRIAL IMPORT INNER MEMBRANE TRANSLOCASE SUBUNIT TIM8"/>
    <property type="match status" value="1"/>
</dbReference>
<dbReference type="Gene3D" id="1.20.58.340">
    <property type="entry name" value="Magnesium transport protein CorA, transmembrane region"/>
    <property type="match status" value="1"/>
</dbReference>
<reference evidence="3" key="1">
    <citation type="submission" date="2023-03" db="EMBL/GenBank/DDBJ databases">
        <title>Mating type loci evolution in Malassezia.</title>
        <authorList>
            <person name="Coelho M.A."/>
        </authorList>
    </citation>
    <scope>NUCLEOTIDE SEQUENCE</scope>
    <source>
        <strain evidence="3">CBS 9431</strain>
    </source>
</reference>